<sequence>MENSISLTKTNRLPSLQFVLVIITGIGLIQSTVLGGLNFSLADISLVLLALLMLSNADAKLPVVELTFLAVVFLSRTIISLILPSWLSIINPEVFASVLKFGLIIIYFVAGYLIGSRTRAIKLLLKMFVIANLIIGLVGIITICTNTISIVPGLFTSFRYKGLMNDPNYFSMLQIMCLPFIHLFWPHRPVVRGVITLCLVVAAILSGSKSALLVLCLLGIFKLVTGTWKLLKSGRIPQLTIIVLTILILITIGTLITPQLANVVHTLEAVNPSFARISTLFSGDNPLTSNGSDRTSAWKNALSITATMNGLGIGFHDYGIVANQLVGETVIAHNTILQLVVEWGISFTFIFICFMGYQFWRGWRSAQPLVRALTSAMAICIIYSMSISLNNSRIFWIFLAIWFAQIAATKSTTRRMKNENFSNHGNS</sequence>
<evidence type="ECO:0000256" key="1">
    <source>
        <dbReference type="ARBA" id="ARBA00004141"/>
    </source>
</evidence>
<evidence type="ECO:0000256" key="3">
    <source>
        <dbReference type="ARBA" id="ARBA00022989"/>
    </source>
</evidence>
<name>A0ABR5Q799_9LACO</name>
<keyword evidence="2 5" id="KW-0812">Transmembrane</keyword>
<dbReference type="Pfam" id="PF04932">
    <property type="entry name" value="Wzy_C"/>
    <property type="match status" value="1"/>
</dbReference>
<dbReference type="RefSeq" id="WP_041092370.1">
    <property type="nucleotide sequence ID" value="NZ_JQCH01000017.1"/>
</dbReference>
<accession>A0ABR5Q799</accession>
<feature type="transmembrane region" description="Helical" evidence="5">
    <location>
        <begin position="12"/>
        <end position="29"/>
    </location>
</feature>
<evidence type="ECO:0000256" key="2">
    <source>
        <dbReference type="ARBA" id="ARBA00022692"/>
    </source>
</evidence>
<feature type="transmembrane region" description="Helical" evidence="5">
    <location>
        <begin position="95"/>
        <end position="115"/>
    </location>
</feature>
<evidence type="ECO:0000256" key="5">
    <source>
        <dbReference type="SAM" id="Phobius"/>
    </source>
</evidence>
<dbReference type="Proteomes" id="UP000051884">
    <property type="component" value="Unassembled WGS sequence"/>
</dbReference>
<keyword evidence="8" id="KW-1185">Reference proteome</keyword>
<feature type="transmembrane region" description="Helical" evidence="5">
    <location>
        <begin position="127"/>
        <end position="148"/>
    </location>
</feature>
<feature type="transmembrane region" description="Helical" evidence="5">
    <location>
        <begin position="238"/>
        <end position="257"/>
    </location>
</feature>
<dbReference type="InterPro" id="IPR051533">
    <property type="entry name" value="WaaL-like"/>
</dbReference>
<organism evidence="7 8">
    <name type="scientific">Paucilactobacillus hokkaidonensis</name>
    <dbReference type="NCBI Taxonomy" id="1193095"/>
    <lineage>
        <taxon>Bacteria</taxon>
        <taxon>Bacillati</taxon>
        <taxon>Bacillota</taxon>
        <taxon>Bacilli</taxon>
        <taxon>Lactobacillales</taxon>
        <taxon>Lactobacillaceae</taxon>
        <taxon>Paucilactobacillus</taxon>
    </lineage>
</organism>
<evidence type="ECO:0000259" key="6">
    <source>
        <dbReference type="Pfam" id="PF04932"/>
    </source>
</evidence>
<evidence type="ECO:0000256" key="4">
    <source>
        <dbReference type="ARBA" id="ARBA00023136"/>
    </source>
</evidence>
<keyword evidence="4 5" id="KW-0472">Membrane</keyword>
<reference evidence="7 8" key="1">
    <citation type="journal article" date="2015" name="Genome Announc.">
        <title>Expanding the biotechnology potential of lactobacilli through comparative genomics of 213 strains and associated genera.</title>
        <authorList>
            <person name="Sun Z."/>
            <person name="Harris H.M."/>
            <person name="McCann A."/>
            <person name="Guo C."/>
            <person name="Argimon S."/>
            <person name="Zhang W."/>
            <person name="Yang X."/>
            <person name="Jeffery I.B."/>
            <person name="Cooney J.C."/>
            <person name="Kagawa T.F."/>
            <person name="Liu W."/>
            <person name="Song Y."/>
            <person name="Salvetti E."/>
            <person name="Wrobel A."/>
            <person name="Rasinkangas P."/>
            <person name="Parkhill J."/>
            <person name="Rea M.C."/>
            <person name="O'Sullivan O."/>
            <person name="Ritari J."/>
            <person name="Douillard F.P."/>
            <person name="Paul Ross R."/>
            <person name="Yang R."/>
            <person name="Briner A.E."/>
            <person name="Felis G.E."/>
            <person name="de Vos W.M."/>
            <person name="Barrangou R."/>
            <person name="Klaenhammer T.R."/>
            <person name="Caufield P.W."/>
            <person name="Cui Y."/>
            <person name="Zhang H."/>
            <person name="O'Toole P.W."/>
        </authorList>
    </citation>
    <scope>NUCLEOTIDE SEQUENCE [LARGE SCALE GENOMIC DNA]</scope>
    <source>
        <strain evidence="7 8">DSM 26202</strain>
    </source>
</reference>
<feature type="transmembrane region" description="Helical" evidence="5">
    <location>
        <begin position="336"/>
        <end position="357"/>
    </location>
</feature>
<dbReference type="EMBL" id="JQCH01000017">
    <property type="protein sequence ID" value="KRO09343.1"/>
    <property type="molecule type" value="Genomic_DNA"/>
</dbReference>
<feature type="transmembrane region" description="Helical" evidence="5">
    <location>
        <begin position="168"/>
        <end position="185"/>
    </location>
</feature>
<feature type="domain" description="O-antigen ligase-related" evidence="6">
    <location>
        <begin position="195"/>
        <end position="351"/>
    </location>
</feature>
<evidence type="ECO:0000313" key="7">
    <source>
        <dbReference type="EMBL" id="KRO09343.1"/>
    </source>
</evidence>
<dbReference type="PANTHER" id="PTHR37422">
    <property type="entry name" value="TEICHURONIC ACID BIOSYNTHESIS PROTEIN TUAE"/>
    <property type="match status" value="1"/>
</dbReference>
<comment type="caution">
    <text evidence="7">The sequence shown here is derived from an EMBL/GenBank/DDBJ whole genome shotgun (WGS) entry which is preliminary data.</text>
</comment>
<feature type="transmembrane region" description="Helical" evidence="5">
    <location>
        <begin position="35"/>
        <end position="54"/>
    </location>
</feature>
<evidence type="ECO:0000313" key="8">
    <source>
        <dbReference type="Proteomes" id="UP000051884"/>
    </source>
</evidence>
<feature type="transmembrane region" description="Helical" evidence="5">
    <location>
        <begin position="66"/>
        <end position="89"/>
    </location>
</feature>
<gene>
    <name evidence="7" type="ORF">IV59_GL000681</name>
</gene>
<dbReference type="InterPro" id="IPR007016">
    <property type="entry name" value="O-antigen_ligase-rel_domated"/>
</dbReference>
<dbReference type="PANTHER" id="PTHR37422:SF13">
    <property type="entry name" value="LIPOPOLYSACCHARIDE BIOSYNTHESIS PROTEIN PA4999-RELATED"/>
    <property type="match status" value="1"/>
</dbReference>
<feature type="transmembrane region" description="Helical" evidence="5">
    <location>
        <begin position="369"/>
        <end position="387"/>
    </location>
</feature>
<comment type="subcellular location">
    <subcellularLocation>
        <location evidence="1">Membrane</location>
        <topology evidence="1">Multi-pass membrane protein</topology>
    </subcellularLocation>
</comment>
<protein>
    <recommendedName>
        <fullName evidence="6">O-antigen ligase-related domain-containing protein</fullName>
    </recommendedName>
</protein>
<feature type="transmembrane region" description="Helical" evidence="5">
    <location>
        <begin position="393"/>
        <end position="409"/>
    </location>
</feature>
<keyword evidence="3 5" id="KW-1133">Transmembrane helix</keyword>
<proteinExistence type="predicted"/>